<dbReference type="RefSeq" id="WP_344677634.1">
    <property type="nucleotide sequence ID" value="NZ_BAAAUX010000002.1"/>
</dbReference>
<keyword evidence="3" id="KW-1185">Reference proteome</keyword>
<feature type="transmembrane region" description="Helical" evidence="1">
    <location>
        <begin position="207"/>
        <end position="228"/>
    </location>
</feature>
<evidence type="ECO:0000256" key="1">
    <source>
        <dbReference type="SAM" id="Phobius"/>
    </source>
</evidence>
<feature type="transmembrane region" description="Helical" evidence="1">
    <location>
        <begin position="179"/>
        <end position="201"/>
    </location>
</feature>
<keyword evidence="1" id="KW-0472">Membrane</keyword>
<dbReference type="Proteomes" id="UP001500979">
    <property type="component" value="Unassembled WGS sequence"/>
</dbReference>
<evidence type="ECO:0000313" key="2">
    <source>
        <dbReference type="EMBL" id="GAA2775492.1"/>
    </source>
</evidence>
<organism evidence="2 3">
    <name type="scientific">Saccharopolyspora taberi</name>
    <dbReference type="NCBI Taxonomy" id="60895"/>
    <lineage>
        <taxon>Bacteria</taxon>
        <taxon>Bacillati</taxon>
        <taxon>Actinomycetota</taxon>
        <taxon>Actinomycetes</taxon>
        <taxon>Pseudonocardiales</taxon>
        <taxon>Pseudonocardiaceae</taxon>
        <taxon>Saccharopolyspora</taxon>
    </lineage>
</organism>
<name>A0ABN3V2U6_9PSEU</name>
<reference evidence="2 3" key="1">
    <citation type="journal article" date="2019" name="Int. J. Syst. Evol. Microbiol.">
        <title>The Global Catalogue of Microorganisms (GCM) 10K type strain sequencing project: providing services to taxonomists for standard genome sequencing and annotation.</title>
        <authorList>
            <consortium name="The Broad Institute Genomics Platform"/>
            <consortium name="The Broad Institute Genome Sequencing Center for Infectious Disease"/>
            <person name="Wu L."/>
            <person name="Ma J."/>
        </authorList>
    </citation>
    <scope>NUCLEOTIDE SEQUENCE [LARGE SCALE GENOMIC DNA]</scope>
    <source>
        <strain evidence="2 3">JCM 9383</strain>
    </source>
</reference>
<feature type="transmembrane region" description="Helical" evidence="1">
    <location>
        <begin position="41"/>
        <end position="64"/>
    </location>
</feature>
<dbReference type="EMBL" id="BAAAUX010000002">
    <property type="protein sequence ID" value="GAA2775492.1"/>
    <property type="molecule type" value="Genomic_DNA"/>
</dbReference>
<comment type="caution">
    <text evidence="2">The sequence shown here is derived from an EMBL/GenBank/DDBJ whole genome shotgun (WGS) entry which is preliminary data.</text>
</comment>
<dbReference type="Pfam" id="PF14023">
    <property type="entry name" value="Bestrophin-like"/>
    <property type="match status" value="1"/>
</dbReference>
<evidence type="ECO:0000313" key="3">
    <source>
        <dbReference type="Proteomes" id="UP001500979"/>
    </source>
</evidence>
<keyword evidence="1" id="KW-0812">Transmembrane</keyword>
<accession>A0ABN3V2U6</accession>
<sequence>MNTYLAGSLWVLSSVLAAALVAYLVRRIGQDEGRPGNNDAAGQVFTIVSGLHAVVVAFVLITLFDTVSSARAGTYDEAESLVAVAWAVDALPGEAGSEVRGLGRDYAGTVVDAEWPQMRGGQDVTGPGWEQLDRLRAAVLAAEADGEWQEERKSEAAARLDEVYEKRQERLNTAFDRSVVAVVWFVLIAGSVICVLLPNLFGGTRMATHIIVVSTLAGALSLLLFAIYQLQNPFGGGSWIEPDAFRWALARLG</sequence>
<dbReference type="InterPro" id="IPR025333">
    <property type="entry name" value="DUF4239"/>
</dbReference>
<proteinExistence type="predicted"/>
<gene>
    <name evidence="2" type="ORF">GCM10010470_04600</name>
</gene>
<keyword evidence="1" id="KW-1133">Transmembrane helix</keyword>
<protein>
    <submittedName>
        <fullName evidence="2">DUF4239 domain-containing protein</fullName>
    </submittedName>
</protein>